<accession>A0ABY5V8Q1</accession>
<name>A0ABY5V8Q1_9BACT</name>
<dbReference type="Proteomes" id="UP001058267">
    <property type="component" value="Chromosome"/>
</dbReference>
<dbReference type="InterPro" id="IPR007345">
    <property type="entry name" value="Polysacch_pyruvyl_Trfase"/>
</dbReference>
<evidence type="ECO:0000313" key="3">
    <source>
        <dbReference type="Proteomes" id="UP001058267"/>
    </source>
</evidence>
<keyword evidence="2" id="KW-0808">Transferase</keyword>
<organism evidence="2 3">
    <name type="scientific">Alistipes senegalensis JC50</name>
    <dbReference type="NCBI Taxonomy" id="1033732"/>
    <lineage>
        <taxon>Bacteria</taxon>
        <taxon>Pseudomonadati</taxon>
        <taxon>Bacteroidota</taxon>
        <taxon>Bacteroidia</taxon>
        <taxon>Bacteroidales</taxon>
        <taxon>Rikenellaceae</taxon>
        <taxon>Alistipes</taxon>
    </lineage>
</organism>
<dbReference type="Pfam" id="PF04230">
    <property type="entry name" value="PS_pyruv_trans"/>
    <property type="match status" value="1"/>
</dbReference>
<dbReference type="GO" id="GO:0016740">
    <property type="term" value="F:transferase activity"/>
    <property type="evidence" value="ECO:0007669"/>
    <property type="project" value="UniProtKB-KW"/>
</dbReference>
<gene>
    <name evidence="2" type="ORF">NQ519_15655</name>
</gene>
<protein>
    <submittedName>
        <fullName evidence="2">Polysaccharide pyruvyl transferase family protein</fullName>
    </submittedName>
</protein>
<keyword evidence="3" id="KW-1185">Reference proteome</keyword>
<evidence type="ECO:0000259" key="1">
    <source>
        <dbReference type="Pfam" id="PF04230"/>
    </source>
</evidence>
<proteinExistence type="predicted"/>
<reference evidence="2" key="1">
    <citation type="journal article" date="2022" name="Cell">
        <title>Design, construction, and in vivo augmentation of a complex gut microbiome.</title>
        <authorList>
            <person name="Cheng A.G."/>
            <person name="Ho P.Y."/>
            <person name="Aranda-Diaz A."/>
            <person name="Jain S."/>
            <person name="Yu F.B."/>
            <person name="Meng X."/>
            <person name="Wang M."/>
            <person name="Iakiviak M."/>
            <person name="Nagashima K."/>
            <person name="Zhao A."/>
            <person name="Murugkar P."/>
            <person name="Patil A."/>
            <person name="Atabakhsh K."/>
            <person name="Weakley A."/>
            <person name="Yan J."/>
            <person name="Brumbaugh A.R."/>
            <person name="Higginbottom S."/>
            <person name="Dimas A."/>
            <person name="Shiver A.L."/>
            <person name="Deutschbauer A."/>
            <person name="Neff N."/>
            <person name="Sonnenburg J.L."/>
            <person name="Huang K.C."/>
            <person name="Fischbach M.A."/>
        </authorList>
    </citation>
    <scope>NUCLEOTIDE SEQUENCE</scope>
    <source>
        <strain evidence="2">JC50</strain>
    </source>
</reference>
<dbReference type="EMBL" id="CP102252">
    <property type="protein sequence ID" value="UWN65149.1"/>
    <property type="molecule type" value="Genomic_DNA"/>
</dbReference>
<evidence type="ECO:0000313" key="2">
    <source>
        <dbReference type="EMBL" id="UWN65149.1"/>
    </source>
</evidence>
<sequence length="291" mass="33050">MALGDKIQKLLRLIVNDIKVIFGKRILITASVNIDYNGELFHSNIGDDLNYYFLREISVRPIVIASETLLAKYLCKNYLVIGSTIAMLSNKKTVIWGAGMIDKVLPVNIRIGDIKAVRGPLTQEALNKKGFNCPSCNGDPALLLPLHYQPIDIKKKYEIGIIPHYADLNLLNHLSKLKDIHIIPTRGYDDWHCFIDEILQCRCIVSSSLHGLIIAEAYNVPSQWIEFDEAEDRDHFKYHDFYFSIGKEQTPLHINTNTTKEDLIAECNKWEAGTMDLKSLIASCPFPINIH</sequence>
<dbReference type="RefSeq" id="WP_019150223.1">
    <property type="nucleotide sequence ID" value="NZ_CP102252.1"/>
</dbReference>
<feature type="domain" description="Polysaccharide pyruvyl transferase" evidence="1">
    <location>
        <begin position="56"/>
        <end position="225"/>
    </location>
</feature>